<name>A0ABD7BQ84_LACPA</name>
<evidence type="ECO:0000313" key="2">
    <source>
        <dbReference type="Proteomes" id="UP000593972"/>
    </source>
</evidence>
<organism evidence="1 2">
    <name type="scientific">Lacticaseibacillus paracasei</name>
    <name type="common">Lactobacillus paracasei</name>
    <dbReference type="NCBI Taxonomy" id="1597"/>
    <lineage>
        <taxon>Bacteria</taxon>
        <taxon>Bacillati</taxon>
        <taxon>Bacillota</taxon>
        <taxon>Bacilli</taxon>
        <taxon>Lactobacillales</taxon>
        <taxon>Lactobacillaceae</taxon>
        <taxon>Lacticaseibacillus</taxon>
    </lineage>
</organism>
<reference evidence="1 2" key="1">
    <citation type="submission" date="2020-03" db="EMBL/GenBank/DDBJ databases">
        <title>Complete genome sequence of Lactobacillus paracasei strain NFFJ04, isolated from animal feed.</title>
        <authorList>
            <person name="Jung J.Y."/>
        </authorList>
    </citation>
    <scope>NUCLEOTIDE SEQUENCE [LARGE SCALE GENOMIC DNA]</scope>
    <source>
        <strain evidence="1 2">NFFJ04</strain>
    </source>
</reference>
<dbReference type="EMBL" id="CP050500">
    <property type="protein sequence ID" value="QOP54915.1"/>
    <property type="molecule type" value="Genomic_DNA"/>
</dbReference>
<protein>
    <submittedName>
        <fullName evidence="1">Uncharacterized protein</fullName>
    </submittedName>
</protein>
<sequence length="131" mass="15064">MDKQVVPLSNMREIIHYAFDHARRAKDLSFENGERGEFAAIGEAACAYADFRALWLYTKLNSEYDRPEVDDLMKKSEIFQRELSTNVATNHSHQWTDIEYGSLVKSGSHVADLLLIDDLFTQKEVSNYLSD</sequence>
<accession>A0ABD7BQ84</accession>
<gene>
    <name evidence="1" type="ORF">HCJ88_03615</name>
</gene>
<dbReference type="RefSeq" id="WP_193137295.1">
    <property type="nucleotide sequence ID" value="NZ_CP045567.1"/>
</dbReference>
<evidence type="ECO:0000313" key="1">
    <source>
        <dbReference type="EMBL" id="QOP54915.1"/>
    </source>
</evidence>
<dbReference type="AlphaFoldDB" id="A0ABD7BQ84"/>
<proteinExistence type="predicted"/>
<dbReference type="Proteomes" id="UP000593972">
    <property type="component" value="Chromosome"/>
</dbReference>